<keyword evidence="2" id="KW-1185">Reference proteome</keyword>
<comment type="caution">
    <text evidence="1">The sequence shown here is derived from an EMBL/GenBank/DDBJ whole genome shotgun (WGS) entry which is preliminary data.</text>
</comment>
<protein>
    <submittedName>
        <fullName evidence="1">Uncharacterized protein</fullName>
    </submittedName>
</protein>
<sequence>MNKVITNYVFGDTKVDVLGSGHESKGEDSSFLNVGWDDGFLVRNEAIQGRGDETPNTSSNFLVAVPSEYTVIINKQERAFRAEQFFPGKRWSPHLARVVEGTNWVIDIPFGTESGNEAYGHGLGMLKIRQISWSTKLTVHVILATSMQ</sequence>
<organism evidence="1 2">
    <name type="scientific">Persea americana</name>
    <name type="common">Avocado</name>
    <dbReference type="NCBI Taxonomy" id="3435"/>
    <lineage>
        <taxon>Eukaryota</taxon>
        <taxon>Viridiplantae</taxon>
        <taxon>Streptophyta</taxon>
        <taxon>Embryophyta</taxon>
        <taxon>Tracheophyta</taxon>
        <taxon>Spermatophyta</taxon>
        <taxon>Magnoliopsida</taxon>
        <taxon>Magnoliidae</taxon>
        <taxon>Laurales</taxon>
        <taxon>Lauraceae</taxon>
        <taxon>Persea</taxon>
    </lineage>
</organism>
<dbReference type="Proteomes" id="UP001234297">
    <property type="component" value="Chromosome 10"/>
</dbReference>
<name>A0ACC2KL50_PERAE</name>
<dbReference type="EMBL" id="CM056818">
    <property type="protein sequence ID" value="KAJ8621771.1"/>
    <property type="molecule type" value="Genomic_DNA"/>
</dbReference>
<reference evidence="1 2" key="1">
    <citation type="journal article" date="2022" name="Hortic Res">
        <title>A haplotype resolved chromosomal level avocado genome allows analysis of novel avocado genes.</title>
        <authorList>
            <person name="Nath O."/>
            <person name="Fletcher S.J."/>
            <person name="Hayward A."/>
            <person name="Shaw L.M."/>
            <person name="Masouleh A.K."/>
            <person name="Furtado A."/>
            <person name="Henry R.J."/>
            <person name="Mitter N."/>
        </authorList>
    </citation>
    <scope>NUCLEOTIDE SEQUENCE [LARGE SCALE GENOMIC DNA]</scope>
    <source>
        <strain evidence="2">cv. Hass</strain>
    </source>
</reference>
<accession>A0ACC2KL50</accession>
<evidence type="ECO:0000313" key="1">
    <source>
        <dbReference type="EMBL" id="KAJ8621771.1"/>
    </source>
</evidence>
<evidence type="ECO:0000313" key="2">
    <source>
        <dbReference type="Proteomes" id="UP001234297"/>
    </source>
</evidence>
<gene>
    <name evidence="1" type="ORF">MRB53_030300</name>
</gene>
<proteinExistence type="predicted"/>